<accession>A0A9X0UDD5</accession>
<reference evidence="1" key="1">
    <citation type="submission" date="2020-08" db="EMBL/GenBank/DDBJ databases">
        <authorList>
            <person name="Hu Y."/>
            <person name="Nguyen S.V."/>
            <person name="Li F."/>
            <person name="Fanning S."/>
        </authorList>
    </citation>
    <scope>NUCLEOTIDE SEQUENCE</scope>
    <source>
        <strain evidence="1">SYSU D8009</strain>
    </source>
</reference>
<dbReference type="Pfam" id="PF05014">
    <property type="entry name" value="Nuc_deoxyrib_tr"/>
    <property type="match status" value="1"/>
</dbReference>
<comment type="caution">
    <text evidence="1">The sequence shown here is derived from an EMBL/GenBank/DDBJ whole genome shotgun (WGS) entry which is preliminary data.</text>
</comment>
<dbReference type="AlphaFoldDB" id="A0A9X0UDD5"/>
<proteinExistence type="predicted"/>
<evidence type="ECO:0000313" key="1">
    <source>
        <dbReference type="EMBL" id="MBC4015551.1"/>
    </source>
</evidence>
<dbReference type="GO" id="GO:0070694">
    <property type="term" value="F:5-hydroxymethyl-dUMP N-hydrolase activity"/>
    <property type="evidence" value="ECO:0007669"/>
    <property type="project" value="TreeGrafter"/>
</dbReference>
<dbReference type="EMBL" id="JACOMF010000008">
    <property type="protein sequence ID" value="MBC4015551.1"/>
    <property type="molecule type" value="Genomic_DNA"/>
</dbReference>
<dbReference type="PANTHER" id="PTHR15364:SF0">
    <property type="entry name" value="2'-DEOXYNUCLEOSIDE 5'-PHOSPHATE N-HYDROLASE 1"/>
    <property type="match status" value="1"/>
</dbReference>
<protein>
    <submittedName>
        <fullName evidence="1">Nucleoside 2-deoxyribosyltransferase</fullName>
    </submittedName>
</protein>
<dbReference type="InterPro" id="IPR007710">
    <property type="entry name" value="Nucleoside_deoxyribTrfase"/>
</dbReference>
<dbReference type="PANTHER" id="PTHR15364">
    <property type="entry name" value="2'-DEOXYNUCLEOSIDE 5'-PHOSPHATE N-HYDROLASE 1"/>
    <property type="match status" value="1"/>
</dbReference>
<keyword evidence="2" id="KW-1185">Reference proteome</keyword>
<dbReference type="GO" id="GO:0009159">
    <property type="term" value="P:deoxyribonucleoside monophosphate catabolic process"/>
    <property type="evidence" value="ECO:0007669"/>
    <property type="project" value="TreeGrafter"/>
</dbReference>
<dbReference type="Gene3D" id="3.40.50.450">
    <property type="match status" value="1"/>
</dbReference>
<dbReference type="RefSeq" id="WP_186770324.1">
    <property type="nucleotide sequence ID" value="NZ_JACOMF010000008.1"/>
</dbReference>
<organism evidence="1 2">
    <name type="scientific">Siccirubricoccus deserti</name>
    <dbReference type="NCBI Taxonomy" id="2013562"/>
    <lineage>
        <taxon>Bacteria</taxon>
        <taxon>Pseudomonadati</taxon>
        <taxon>Pseudomonadota</taxon>
        <taxon>Alphaproteobacteria</taxon>
        <taxon>Acetobacterales</taxon>
        <taxon>Roseomonadaceae</taxon>
        <taxon>Siccirubricoccus</taxon>
    </lineage>
</organism>
<name>A0A9X0UDD5_9PROT</name>
<dbReference type="Proteomes" id="UP000600101">
    <property type="component" value="Unassembled WGS sequence"/>
</dbReference>
<sequence length="194" mass="20512">MRIYLAGPEVFLADCAEIAAAKQAVCAAYGLVGIFPTEPPSAPDAAEPAWVRVYRQLEAEMRGCDAIIANLTPFRGPSADPGTVFELGFMRALGKPAFGYTNVAARFGARTMAAIGPAARRRGEGWEDAEGMLVEAFDLHDNLMLEGGLHAAGGCLAVEEVPAEARWRDLGAFTRCVEAAARVLRAQPSSVSSA</sequence>
<evidence type="ECO:0000313" key="2">
    <source>
        <dbReference type="Proteomes" id="UP000600101"/>
    </source>
</evidence>
<gene>
    <name evidence="1" type="ORF">H7965_09445</name>
</gene>
<dbReference type="InterPro" id="IPR051239">
    <property type="entry name" value="2'-dNMP_N-hydrolase"/>
</dbReference>
<dbReference type="SUPFAM" id="SSF52309">
    <property type="entry name" value="N-(deoxy)ribosyltransferase-like"/>
    <property type="match status" value="1"/>
</dbReference>